<dbReference type="InterPro" id="IPR000182">
    <property type="entry name" value="GNAT_dom"/>
</dbReference>
<dbReference type="InterPro" id="IPR016181">
    <property type="entry name" value="Acyl_CoA_acyltransferase"/>
</dbReference>
<dbReference type="PROSITE" id="PS51186">
    <property type="entry name" value="GNAT"/>
    <property type="match status" value="1"/>
</dbReference>
<feature type="domain" description="N-acetyltransferase" evidence="3">
    <location>
        <begin position="3"/>
        <end position="163"/>
    </location>
</feature>
<dbReference type="RefSeq" id="WP_143849334.1">
    <property type="nucleotide sequence ID" value="NZ_VLXZ01000008.1"/>
</dbReference>
<gene>
    <name evidence="4" type="ORF">FN960_13905</name>
</gene>
<dbReference type="PANTHER" id="PTHR43877">
    <property type="entry name" value="AMINOALKYLPHOSPHONATE N-ACETYLTRANSFERASE-RELATED-RELATED"/>
    <property type="match status" value="1"/>
</dbReference>
<evidence type="ECO:0000313" key="4">
    <source>
        <dbReference type="EMBL" id="TSB45994.1"/>
    </source>
</evidence>
<evidence type="ECO:0000256" key="1">
    <source>
        <dbReference type="ARBA" id="ARBA00022679"/>
    </source>
</evidence>
<reference evidence="4 5" key="1">
    <citation type="submission" date="2019-07" db="EMBL/GenBank/DDBJ databases">
        <authorList>
            <person name="Park Y.J."/>
            <person name="Jeong S.E."/>
            <person name="Jung H.S."/>
        </authorList>
    </citation>
    <scope>NUCLEOTIDE SEQUENCE [LARGE SCALE GENOMIC DNA]</scope>
    <source>
        <strain evidence="5">P16(2019)</strain>
    </source>
</reference>
<proteinExistence type="predicted"/>
<dbReference type="GO" id="GO:0016747">
    <property type="term" value="F:acyltransferase activity, transferring groups other than amino-acyl groups"/>
    <property type="evidence" value="ECO:0007669"/>
    <property type="project" value="InterPro"/>
</dbReference>
<dbReference type="Proteomes" id="UP000318521">
    <property type="component" value="Unassembled WGS sequence"/>
</dbReference>
<dbReference type="SUPFAM" id="SSF55729">
    <property type="entry name" value="Acyl-CoA N-acyltransferases (Nat)"/>
    <property type="match status" value="1"/>
</dbReference>
<protein>
    <submittedName>
        <fullName evidence="4">GNAT family N-acetyltransferase</fullName>
    </submittedName>
</protein>
<dbReference type="EMBL" id="VLXZ01000008">
    <property type="protein sequence ID" value="TSB45994.1"/>
    <property type="molecule type" value="Genomic_DNA"/>
</dbReference>
<dbReference type="CDD" id="cd04301">
    <property type="entry name" value="NAT_SF"/>
    <property type="match status" value="1"/>
</dbReference>
<organism evidence="4 5">
    <name type="scientific">Alkalicoccobacillus porphyridii</name>
    <dbReference type="NCBI Taxonomy" id="2597270"/>
    <lineage>
        <taxon>Bacteria</taxon>
        <taxon>Bacillati</taxon>
        <taxon>Bacillota</taxon>
        <taxon>Bacilli</taxon>
        <taxon>Bacillales</taxon>
        <taxon>Bacillaceae</taxon>
        <taxon>Alkalicoccobacillus</taxon>
    </lineage>
</organism>
<dbReference type="InterPro" id="IPR050832">
    <property type="entry name" value="Bact_Acetyltransf"/>
</dbReference>
<name>A0A553ZX18_9BACI</name>
<comment type="caution">
    <text evidence="4">The sequence shown here is derived from an EMBL/GenBank/DDBJ whole genome shotgun (WGS) entry which is preliminary data.</text>
</comment>
<accession>A0A553ZX18</accession>
<evidence type="ECO:0000256" key="2">
    <source>
        <dbReference type="ARBA" id="ARBA00023315"/>
    </source>
</evidence>
<dbReference type="Pfam" id="PF00583">
    <property type="entry name" value="Acetyltransf_1"/>
    <property type="match status" value="1"/>
</dbReference>
<keyword evidence="5" id="KW-1185">Reference proteome</keyword>
<keyword evidence="2" id="KW-0012">Acyltransferase</keyword>
<dbReference type="Gene3D" id="3.40.630.30">
    <property type="match status" value="1"/>
</dbReference>
<evidence type="ECO:0000313" key="5">
    <source>
        <dbReference type="Proteomes" id="UP000318521"/>
    </source>
</evidence>
<sequence>MNIQIRELKSIDTYIDALSKLMQDTVNAGASIGFLAPMEQGEAELFWQKRNPNESRIMLGAFQGNQLIGTVYVELEQKPNGSHRGEICKLMVHPDARRLGAARALMQEIEKKAIEQKRSLLILDTREGDAANRLYRSLGYQFAGAIPNFARNEKGVLETTNLYYKIINNSM</sequence>
<dbReference type="OrthoDB" id="3389160at2"/>
<evidence type="ECO:0000259" key="3">
    <source>
        <dbReference type="PROSITE" id="PS51186"/>
    </source>
</evidence>
<dbReference type="AlphaFoldDB" id="A0A553ZX18"/>
<keyword evidence="1 4" id="KW-0808">Transferase</keyword>